<accession>A0A9D2LF73</accession>
<organism evidence="1 2">
    <name type="scientific">Candidatus Brachybacterium merdavium</name>
    <dbReference type="NCBI Taxonomy" id="2838513"/>
    <lineage>
        <taxon>Bacteria</taxon>
        <taxon>Bacillati</taxon>
        <taxon>Actinomycetota</taxon>
        <taxon>Actinomycetes</taxon>
        <taxon>Micrococcales</taxon>
        <taxon>Dermabacteraceae</taxon>
        <taxon>Brachybacterium</taxon>
    </lineage>
</organism>
<dbReference type="AlphaFoldDB" id="A0A9D2LF73"/>
<reference evidence="1" key="2">
    <citation type="submission" date="2021-04" db="EMBL/GenBank/DDBJ databases">
        <authorList>
            <person name="Gilroy R."/>
        </authorList>
    </citation>
    <scope>NUCLEOTIDE SEQUENCE</scope>
    <source>
        <strain evidence="1">ChiHjej13B12-24818</strain>
    </source>
</reference>
<comment type="caution">
    <text evidence="1">The sequence shown here is derived from an EMBL/GenBank/DDBJ whole genome shotgun (WGS) entry which is preliminary data.</text>
</comment>
<sequence length="324" mass="35869">MVNGHSRVQAAYDNLRGEQVIEGESASIPLGPSGRLRDAILVKDHVGLIHLLARLPDERERFDVPLGRLLQATWVETEGNEGRAVWLDVACLDARLIRTFLSLIGEMLDRADASGRPCIDELTEVLESWRAALARARFAMDRNRVIGIFGELTILERLARRDPQSALSAWQGRNGARHDFVRTNALEVKTFGGSGSPAVTIHGESQLDPPMNAQLHLVAFRITDGSSGESVDELAERIAAHGIPREELIRILGDDAPGIEGRRRRFEIEETRLYAVEDDFPGIRASHMDSSALRGIFGLNYQLSLDSCPGELDPSQLDRVLEEL</sequence>
<name>A0A9D2LF73_9MICO</name>
<evidence type="ECO:0000313" key="2">
    <source>
        <dbReference type="Proteomes" id="UP000823823"/>
    </source>
</evidence>
<protein>
    <submittedName>
        <fullName evidence="1">PD-(D/E)XK motif protein</fullName>
    </submittedName>
</protein>
<gene>
    <name evidence="1" type="ORF">H9786_13215</name>
</gene>
<proteinExistence type="predicted"/>
<dbReference type="InterPro" id="IPR025534">
    <property type="entry name" value="DUF4420"/>
</dbReference>
<dbReference type="Pfam" id="PF14390">
    <property type="entry name" value="DUF4420"/>
    <property type="match status" value="1"/>
</dbReference>
<dbReference type="Proteomes" id="UP000823823">
    <property type="component" value="Unassembled WGS sequence"/>
</dbReference>
<evidence type="ECO:0000313" key="1">
    <source>
        <dbReference type="EMBL" id="HJB11459.1"/>
    </source>
</evidence>
<dbReference type="EMBL" id="DWZH01000103">
    <property type="protein sequence ID" value="HJB11459.1"/>
    <property type="molecule type" value="Genomic_DNA"/>
</dbReference>
<reference evidence="1" key="1">
    <citation type="journal article" date="2021" name="PeerJ">
        <title>Extensive microbial diversity within the chicken gut microbiome revealed by metagenomics and culture.</title>
        <authorList>
            <person name="Gilroy R."/>
            <person name="Ravi A."/>
            <person name="Getino M."/>
            <person name="Pursley I."/>
            <person name="Horton D.L."/>
            <person name="Alikhan N.F."/>
            <person name="Baker D."/>
            <person name="Gharbi K."/>
            <person name="Hall N."/>
            <person name="Watson M."/>
            <person name="Adriaenssens E.M."/>
            <person name="Foster-Nyarko E."/>
            <person name="Jarju S."/>
            <person name="Secka A."/>
            <person name="Antonio M."/>
            <person name="Oren A."/>
            <person name="Chaudhuri R.R."/>
            <person name="La Ragione R."/>
            <person name="Hildebrand F."/>
            <person name="Pallen M.J."/>
        </authorList>
    </citation>
    <scope>NUCLEOTIDE SEQUENCE</scope>
    <source>
        <strain evidence="1">ChiHjej13B12-24818</strain>
    </source>
</reference>